<dbReference type="GO" id="GO:0005634">
    <property type="term" value="C:nucleus"/>
    <property type="evidence" value="ECO:0007669"/>
    <property type="project" value="TreeGrafter"/>
</dbReference>
<dbReference type="PANTHER" id="PTHR45629:SF7">
    <property type="entry name" value="DNA EXCISION REPAIR PROTEIN ERCC-6-RELATED"/>
    <property type="match status" value="1"/>
</dbReference>
<evidence type="ECO:0000256" key="1">
    <source>
        <dbReference type="ARBA" id="ARBA00022801"/>
    </source>
</evidence>
<dbReference type="Proteomes" id="UP001163046">
    <property type="component" value="Unassembled WGS sequence"/>
</dbReference>
<dbReference type="GO" id="GO:0000724">
    <property type="term" value="P:double-strand break repair via homologous recombination"/>
    <property type="evidence" value="ECO:0007669"/>
    <property type="project" value="TreeGrafter"/>
</dbReference>
<dbReference type="SMART" id="SM00490">
    <property type="entry name" value="HELICc"/>
    <property type="match status" value="1"/>
</dbReference>
<protein>
    <submittedName>
        <fullName evidence="3">DNA repair and recombination protein rad54b</fullName>
    </submittedName>
</protein>
<evidence type="ECO:0000259" key="2">
    <source>
        <dbReference type="PROSITE" id="PS51194"/>
    </source>
</evidence>
<dbReference type="PANTHER" id="PTHR45629">
    <property type="entry name" value="SNF2/RAD54 FAMILY MEMBER"/>
    <property type="match status" value="1"/>
</dbReference>
<dbReference type="PROSITE" id="PS51194">
    <property type="entry name" value="HELICASE_CTER"/>
    <property type="match status" value="1"/>
</dbReference>
<dbReference type="InterPro" id="IPR049730">
    <property type="entry name" value="SNF2/RAD54-like_C"/>
</dbReference>
<name>A0A9W9YK60_9CNID</name>
<dbReference type="AlphaFoldDB" id="A0A9W9YK60"/>
<dbReference type="GO" id="GO:0016787">
    <property type="term" value="F:hydrolase activity"/>
    <property type="evidence" value="ECO:0007669"/>
    <property type="project" value="UniProtKB-KW"/>
</dbReference>
<dbReference type="CDD" id="cd18793">
    <property type="entry name" value="SF2_C_SNF"/>
    <property type="match status" value="1"/>
</dbReference>
<dbReference type="Pfam" id="PF00271">
    <property type="entry name" value="Helicase_C"/>
    <property type="match status" value="1"/>
</dbReference>
<feature type="domain" description="Helicase C-terminal" evidence="2">
    <location>
        <begin position="58"/>
        <end position="227"/>
    </location>
</feature>
<keyword evidence="4" id="KW-1185">Reference proteome</keyword>
<dbReference type="OrthoDB" id="448448at2759"/>
<dbReference type="InterPro" id="IPR001650">
    <property type="entry name" value="Helicase_C-like"/>
</dbReference>
<evidence type="ECO:0000313" key="4">
    <source>
        <dbReference type="Proteomes" id="UP001163046"/>
    </source>
</evidence>
<reference evidence="3" key="1">
    <citation type="submission" date="2023-01" db="EMBL/GenBank/DDBJ databases">
        <title>Genome assembly of the deep-sea coral Lophelia pertusa.</title>
        <authorList>
            <person name="Herrera S."/>
            <person name="Cordes E."/>
        </authorList>
    </citation>
    <scope>NUCLEOTIDE SEQUENCE</scope>
    <source>
        <strain evidence="3">USNM1676648</strain>
        <tissue evidence="3">Polyp</tissue>
    </source>
</reference>
<dbReference type="Gene3D" id="3.40.50.300">
    <property type="entry name" value="P-loop containing nucleotide triphosphate hydrolases"/>
    <property type="match status" value="1"/>
</dbReference>
<feature type="non-terminal residue" evidence="3">
    <location>
        <position position="1"/>
    </location>
</feature>
<dbReference type="SUPFAM" id="SSF52540">
    <property type="entry name" value="P-loop containing nucleoside triphosphate hydrolases"/>
    <property type="match status" value="1"/>
</dbReference>
<evidence type="ECO:0000313" key="3">
    <source>
        <dbReference type="EMBL" id="KAJ7346451.1"/>
    </source>
</evidence>
<sequence>MRCFWQLSGKKSETSSLDFVHLRTKPHRLKNTTIKTATNDLKEFHSLVDVCNPGILAQQVDEYVFLETDIRSKTAAIFLLKEGREHLVCIGALKKLCNDPSLIIHNANKPTRWLTAWTSTRTLDLLQKLCENRSYDFLRLDVVFLLSSKAGGVGLNLLGASGLVLFDIDWNPANDIQSMARVWRDGQKNTVHIYRLLTTDLFTLHGEHFMSDATICYSVQCMVAEVESDDEWSIRASSQSANQVTRPCQLYHVTHKQQSNREHPPPAETPICE</sequence>
<proteinExistence type="predicted"/>
<keyword evidence="1" id="KW-0378">Hydrolase</keyword>
<dbReference type="EMBL" id="MU827619">
    <property type="protein sequence ID" value="KAJ7346451.1"/>
    <property type="molecule type" value="Genomic_DNA"/>
</dbReference>
<comment type="caution">
    <text evidence="3">The sequence shown here is derived from an EMBL/GenBank/DDBJ whole genome shotgun (WGS) entry which is preliminary data.</text>
</comment>
<dbReference type="GO" id="GO:0007131">
    <property type="term" value="P:reciprocal meiotic recombination"/>
    <property type="evidence" value="ECO:0007669"/>
    <property type="project" value="TreeGrafter"/>
</dbReference>
<dbReference type="Gene3D" id="1.20.120.850">
    <property type="entry name" value="SWI2/SNF2 ATPases, N-terminal domain"/>
    <property type="match status" value="1"/>
</dbReference>
<dbReference type="GO" id="GO:0015616">
    <property type="term" value="F:DNA translocase activity"/>
    <property type="evidence" value="ECO:0007669"/>
    <property type="project" value="TreeGrafter"/>
</dbReference>
<organism evidence="3 4">
    <name type="scientific">Desmophyllum pertusum</name>
    <dbReference type="NCBI Taxonomy" id="174260"/>
    <lineage>
        <taxon>Eukaryota</taxon>
        <taxon>Metazoa</taxon>
        <taxon>Cnidaria</taxon>
        <taxon>Anthozoa</taxon>
        <taxon>Hexacorallia</taxon>
        <taxon>Scleractinia</taxon>
        <taxon>Caryophylliina</taxon>
        <taxon>Caryophylliidae</taxon>
        <taxon>Desmophyllum</taxon>
    </lineage>
</organism>
<dbReference type="InterPro" id="IPR027417">
    <property type="entry name" value="P-loop_NTPase"/>
</dbReference>
<accession>A0A9W9YK60</accession>
<dbReference type="InterPro" id="IPR050496">
    <property type="entry name" value="SNF2_RAD54_helicase_repair"/>
</dbReference>
<gene>
    <name evidence="3" type="primary">RAD54B_19</name>
    <name evidence="3" type="ORF">OS493_040229</name>
</gene>